<sequence length="190" mass="22179">MTAKTSHFQGQRASEQVNPHVADIRVLYFTILFGVQEFLCHFCQKISWTSMKTLVMELVGHDSQNGPFSRSNNLRIIEPVGIRDKNYPFSRSNEPYISPWIFVHTEFCHHLFQKFTWTSIKSLAMELLYNQLPLTTKMAHFQGQTSPSVRKPPILPNFVCYSSPFFLVFWNFEVFFAKIFAWTSVKTLVI</sequence>
<organism evidence="1 2">
    <name type="scientific">Solanum commersonii</name>
    <name type="common">Commerson's wild potato</name>
    <name type="synonym">Commerson's nightshade</name>
    <dbReference type="NCBI Taxonomy" id="4109"/>
    <lineage>
        <taxon>Eukaryota</taxon>
        <taxon>Viridiplantae</taxon>
        <taxon>Streptophyta</taxon>
        <taxon>Embryophyta</taxon>
        <taxon>Tracheophyta</taxon>
        <taxon>Spermatophyta</taxon>
        <taxon>Magnoliopsida</taxon>
        <taxon>eudicotyledons</taxon>
        <taxon>Gunneridae</taxon>
        <taxon>Pentapetalae</taxon>
        <taxon>asterids</taxon>
        <taxon>lamiids</taxon>
        <taxon>Solanales</taxon>
        <taxon>Solanaceae</taxon>
        <taxon>Solanoideae</taxon>
        <taxon>Solaneae</taxon>
        <taxon>Solanum</taxon>
    </lineage>
</organism>
<proteinExistence type="predicted"/>
<reference evidence="1 2" key="1">
    <citation type="submission" date="2020-09" db="EMBL/GenBank/DDBJ databases">
        <title>De no assembly of potato wild relative species, Solanum commersonii.</title>
        <authorList>
            <person name="Cho K."/>
        </authorList>
    </citation>
    <scope>NUCLEOTIDE SEQUENCE [LARGE SCALE GENOMIC DNA]</scope>
    <source>
        <strain evidence="1">LZ3.2</strain>
        <tissue evidence="1">Leaf</tissue>
    </source>
</reference>
<accession>A0A9J5YJU7</accession>
<dbReference type="AlphaFoldDB" id="A0A9J5YJU7"/>
<gene>
    <name evidence="1" type="ORF">H5410_031971</name>
</gene>
<evidence type="ECO:0000313" key="2">
    <source>
        <dbReference type="Proteomes" id="UP000824120"/>
    </source>
</evidence>
<dbReference type="Proteomes" id="UP000824120">
    <property type="component" value="Chromosome 6"/>
</dbReference>
<evidence type="ECO:0000313" key="1">
    <source>
        <dbReference type="EMBL" id="KAG5600601.1"/>
    </source>
</evidence>
<name>A0A9J5YJU7_SOLCO</name>
<protein>
    <submittedName>
        <fullName evidence="1">Uncharacterized protein</fullName>
    </submittedName>
</protein>
<dbReference type="EMBL" id="JACXVP010000006">
    <property type="protein sequence ID" value="KAG5600601.1"/>
    <property type="molecule type" value="Genomic_DNA"/>
</dbReference>
<keyword evidence="2" id="KW-1185">Reference proteome</keyword>
<comment type="caution">
    <text evidence="1">The sequence shown here is derived from an EMBL/GenBank/DDBJ whole genome shotgun (WGS) entry which is preliminary data.</text>
</comment>